<dbReference type="InterPro" id="IPR050226">
    <property type="entry name" value="NagZ_Beta-hexosaminidase"/>
</dbReference>
<comment type="similarity">
    <text evidence="2">Belongs to the glycosyl hydrolase 3 family.</text>
</comment>
<dbReference type="Gene3D" id="3.20.20.300">
    <property type="entry name" value="Glycoside hydrolase, family 3, N-terminal domain"/>
    <property type="match status" value="1"/>
</dbReference>
<dbReference type="EC" id="3.2.1.52" evidence="3"/>
<accession>A0A6J4NAZ9</accession>
<feature type="domain" description="Glycoside hydrolase family 3 N-terminal" evidence="6">
    <location>
        <begin position="10"/>
        <end position="336"/>
    </location>
</feature>
<organism evidence="7">
    <name type="scientific">uncultured Pyrinomonadaceae bacterium</name>
    <dbReference type="NCBI Taxonomy" id="2283094"/>
    <lineage>
        <taxon>Bacteria</taxon>
        <taxon>Pseudomonadati</taxon>
        <taxon>Acidobacteriota</taxon>
        <taxon>Blastocatellia</taxon>
        <taxon>Blastocatellales</taxon>
        <taxon>Pyrinomonadaceae</taxon>
        <taxon>environmental samples</taxon>
    </lineage>
</organism>
<reference evidence="7" key="1">
    <citation type="submission" date="2020-02" db="EMBL/GenBank/DDBJ databases">
        <authorList>
            <person name="Meier V. D."/>
        </authorList>
    </citation>
    <scope>NUCLEOTIDE SEQUENCE</scope>
    <source>
        <strain evidence="7">AVDCRST_MAG74</strain>
    </source>
</reference>
<evidence type="ECO:0000256" key="3">
    <source>
        <dbReference type="ARBA" id="ARBA00012663"/>
    </source>
</evidence>
<name>A0A6J4NAZ9_9BACT</name>
<dbReference type="PANTHER" id="PTHR30480">
    <property type="entry name" value="BETA-HEXOSAMINIDASE-RELATED"/>
    <property type="match status" value="1"/>
</dbReference>
<evidence type="ECO:0000256" key="1">
    <source>
        <dbReference type="ARBA" id="ARBA00001231"/>
    </source>
</evidence>
<gene>
    <name evidence="7" type="ORF">AVDCRST_MAG74-354</name>
</gene>
<dbReference type="InterPro" id="IPR001764">
    <property type="entry name" value="Glyco_hydro_3_N"/>
</dbReference>
<comment type="catalytic activity">
    <reaction evidence="1">
        <text>Hydrolysis of terminal non-reducing N-acetyl-D-hexosamine residues in N-acetyl-beta-D-hexosaminides.</text>
        <dbReference type="EC" id="3.2.1.52"/>
    </reaction>
</comment>
<dbReference type="EMBL" id="CADCUR010000026">
    <property type="protein sequence ID" value="CAA9380821.1"/>
    <property type="molecule type" value="Genomic_DNA"/>
</dbReference>
<proteinExistence type="inferred from homology"/>
<dbReference type="InterPro" id="IPR017853">
    <property type="entry name" value="GH"/>
</dbReference>
<evidence type="ECO:0000259" key="6">
    <source>
        <dbReference type="Pfam" id="PF00933"/>
    </source>
</evidence>
<keyword evidence="4 7" id="KW-0378">Hydrolase</keyword>
<keyword evidence="5 7" id="KW-0326">Glycosidase</keyword>
<dbReference type="Pfam" id="PF00933">
    <property type="entry name" value="Glyco_hydro_3"/>
    <property type="match status" value="1"/>
</dbReference>
<dbReference type="InterPro" id="IPR036962">
    <property type="entry name" value="Glyco_hydro_3_N_sf"/>
</dbReference>
<evidence type="ECO:0000256" key="5">
    <source>
        <dbReference type="ARBA" id="ARBA00023295"/>
    </source>
</evidence>
<dbReference type="PANTHER" id="PTHR30480:SF13">
    <property type="entry name" value="BETA-HEXOSAMINIDASE"/>
    <property type="match status" value="1"/>
</dbReference>
<protein>
    <recommendedName>
        <fullName evidence="3">beta-N-acetylhexosaminidase</fullName>
        <ecNumber evidence="3">3.2.1.52</ecNumber>
    </recommendedName>
</protein>
<dbReference type="GO" id="GO:0004563">
    <property type="term" value="F:beta-N-acetylhexosaminidase activity"/>
    <property type="evidence" value="ECO:0007669"/>
    <property type="project" value="UniProtKB-EC"/>
</dbReference>
<evidence type="ECO:0000313" key="7">
    <source>
        <dbReference type="EMBL" id="CAA9380821.1"/>
    </source>
</evidence>
<sequence length="373" mass="41493">MLEQLLALPIEKKIGQLFFIGLPETKLDAEIKELLREFSPGGVCLFSRNIRALDQTRELLEEIRENLPVEPLLSLDQEGGLVDRLRRVIAPMPAPSSLKTVAEAKNLAEITAEALRILGFNMNFAPVVDVIDEARANSYNGLYSRAFGKSRSEVVEYAAEYLAGLQDNGCLGCLKHFPGLGASQVDSHEELPKVYLTREDLFENDLLPYRRLLPSENVHAVMVAHASFPRFDLQETDNNGKLLPSSLSFNIVTKLLREELGFQGAVITDDLEMGAIVKNYTVGEVCRLAIAAGEDMLAFCANTNSFREGFRAVSDAVKNGEITETRIDESLRRIAHLKSIMQTALPFDAERLQVLSDKISQLNSKIKEETHFA</sequence>
<evidence type="ECO:0000256" key="4">
    <source>
        <dbReference type="ARBA" id="ARBA00022801"/>
    </source>
</evidence>
<dbReference type="SUPFAM" id="SSF51445">
    <property type="entry name" value="(Trans)glycosidases"/>
    <property type="match status" value="1"/>
</dbReference>
<dbReference type="AlphaFoldDB" id="A0A6J4NAZ9"/>
<dbReference type="GO" id="GO:0009254">
    <property type="term" value="P:peptidoglycan turnover"/>
    <property type="evidence" value="ECO:0007669"/>
    <property type="project" value="TreeGrafter"/>
</dbReference>
<evidence type="ECO:0000256" key="2">
    <source>
        <dbReference type="ARBA" id="ARBA00005336"/>
    </source>
</evidence>
<dbReference type="GO" id="GO:0005975">
    <property type="term" value="P:carbohydrate metabolic process"/>
    <property type="evidence" value="ECO:0007669"/>
    <property type="project" value="InterPro"/>
</dbReference>